<accession>A0A7H9EHY9</accession>
<dbReference type="InterPro" id="IPR050539">
    <property type="entry name" value="ThrE_Dicarb/AminoAcid_Exp"/>
</dbReference>
<keyword evidence="3 7" id="KW-0812">Transmembrane</keyword>
<evidence type="ECO:0000256" key="6">
    <source>
        <dbReference type="ARBA" id="ARBA00034125"/>
    </source>
</evidence>
<comment type="subcellular location">
    <subcellularLocation>
        <location evidence="1">Cell membrane</location>
        <topology evidence="1">Multi-pass membrane protein</topology>
    </subcellularLocation>
</comment>
<dbReference type="PANTHER" id="PTHR34390:SF2">
    <property type="entry name" value="SUCCINATE TRANSPORTER SUBUNIT YJJP-RELATED"/>
    <property type="match status" value="1"/>
</dbReference>
<evidence type="ECO:0000256" key="1">
    <source>
        <dbReference type="ARBA" id="ARBA00004651"/>
    </source>
</evidence>
<sequence length="248" mass="26598">MLNKNEMIVDTVLLAGKIMIESGSDMTRVHDTMERIARSAGVVDPRIFETTTGIVMSIPTKKTAEVQPVLSRSIDLEKVARVNAISRAFANKELSLKETHENLQALTLAVPVFSFRSQLLAAIVVGCTLSIMYGGYWGDLGATALASGLGFTIYSKINRHFRFRFGSEFIAAFTIAVTALLCVRSGFGKSLDMIIIAGLMPLVPGVPITNAVRDLLAGHILSGIARGIEALLVAAALGTGVAVIFRYL</sequence>
<evidence type="ECO:0000259" key="8">
    <source>
        <dbReference type="Pfam" id="PF06738"/>
    </source>
</evidence>
<name>A0A7H9EHY9_9LACO</name>
<protein>
    <submittedName>
        <fullName evidence="9">Threonine/serine exporter family protein</fullName>
    </submittedName>
</protein>
<evidence type="ECO:0000313" key="10">
    <source>
        <dbReference type="Proteomes" id="UP000510886"/>
    </source>
</evidence>
<keyword evidence="4 7" id="KW-1133">Transmembrane helix</keyword>
<dbReference type="Proteomes" id="UP000510886">
    <property type="component" value="Chromosome"/>
</dbReference>
<feature type="transmembrane region" description="Helical" evidence="7">
    <location>
        <begin position="105"/>
        <end position="134"/>
    </location>
</feature>
<dbReference type="AlphaFoldDB" id="A0A7H9EHY9"/>
<feature type="domain" description="Threonine/serine exporter-like N-terminal" evidence="8">
    <location>
        <begin position="11"/>
        <end position="246"/>
    </location>
</feature>
<feature type="transmembrane region" description="Helical" evidence="7">
    <location>
        <begin position="224"/>
        <end position="245"/>
    </location>
</feature>
<evidence type="ECO:0000256" key="3">
    <source>
        <dbReference type="ARBA" id="ARBA00022692"/>
    </source>
</evidence>
<dbReference type="GO" id="GO:0005886">
    <property type="term" value="C:plasma membrane"/>
    <property type="evidence" value="ECO:0007669"/>
    <property type="project" value="UniProtKB-SubCell"/>
</dbReference>
<dbReference type="GO" id="GO:0022857">
    <property type="term" value="F:transmembrane transporter activity"/>
    <property type="evidence" value="ECO:0007669"/>
    <property type="project" value="InterPro"/>
</dbReference>
<evidence type="ECO:0000256" key="4">
    <source>
        <dbReference type="ARBA" id="ARBA00022989"/>
    </source>
</evidence>
<dbReference type="EMBL" id="CP047418">
    <property type="protein sequence ID" value="QLL77318.1"/>
    <property type="molecule type" value="Genomic_DNA"/>
</dbReference>
<comment type="similarity">
    <text evidence="6">Belongs to the ThrE exporter (TC 2.A.79) family.</text>
</comment>
<gene>
    <name evidence="9" type="ORF">GTO87_00920</name>
</gene>
<dbReference type="RefSeq" id="WP_009553875.1">
    <property type="nucleotide sequence ID" value="NZ_CALVCX010000113.1"/>
</dbReference>
<proteinExistence type="inferred from homology"/>
<organism evidence="9 10">
    <name type="scientific">Ligilactobacillus saerimneri</name>
    <dbReference type="NCBI Taxonomy" id="228229"/>
    <lineage>
        <taxon>Bacteria</taxon>
        <taxon>Bacillati</taxon>
        <taxon>Bacillota</taxon>
        <taxon>Bacilli</taxon>
        <taxon>Lactobacillales</taxon>
        <taxon>Lactobacillaceae</taxon>
        <taxon>Ligilactobacillus</taxon>
    </lineage>
</organism>
<evidence type="ECO:0000313" key="9">
    <source>
        <dbReference type="EMBL" id="QLL77318.1"/>
    </source>
</evidence>
<evidence type="ECO:0000256" key="5">
    <source>
        <dbReference type="ARBA" id="ARBA00023136"/>
    </source>
</evidence>
<keyword evidence="2" id="KW-1003">Cell membrane</keyword>
<feature type="transmembrane region" description="Helical" evidence="7">
    <location>
        <begin position="169"/>
        <end position="187"/>
    </location>
</feature>
<dbReference type="InterPro" id="IPR010619">
    <property type="entry name" value="ThrE-like_N"/>
</dbReference>
<keyword evidence="5 7" id="KW-0472">Membrane</keyword>
<evidence type="ECO:0000256" key="7">
    <source>
        <dbReference type="SAM" id="Phobius"/>
    </source>
</evidence>
<dbReference type="KEGG" id="lsw:GTO87_00920"/>
<feature type="transmembrane region" description="Helical" evidence="7">
    <location>
        <begin position="193"/>
        <end position="212"/>
    </location>
</feature>
<dbReference type="PANTHER" id="PTHR34390">
    <property type="entry name" value="UPF0442 PROTEIN YJJB-RELATED"/>
    <property type="match status" value="1"/>
</dbReference>
<dbReference type="GO" id="GO:0015744">
    <property type="term" value="P:succinate transport"/>
    <property type="evidence" value="ECO:0007669"/>
    <property type="project" value="TreeGrafter"/>
</dbReference>
<reference evidence="9 10" key="1">
    <citation type="submission" date="2020-01" db="EMBL/GenBank/DDBJ databases">
        <title>Complete and circular genome sequences of six lactobacillus isolates from horses.</title>
        <authorList>
            <person name="Hassan H.M."/>
        </authorList>
    </citation>
    <scope>NUCLEOTIDE SEQUENCE [LARGE SCALE GENOMIC DNA]</scope>
    <source>
        <strain evidence="9 10">1A</strain>
    </source>
</reference>
<evidence type="ECO:0000256" key="2">
    <source>
        <dbReference type="ARBA" id="ARBA00022475"/>
    </source>
</evidence>
<dbReference type="Pfam" id="PF06738">
    <property type="entry name" value="ThrE"/>
    <property type="match status" value="1"/>
</dbReference>